<dbReference type="EMBL" id="DVOC01000005">
    <property type="protein sequence ID" value="HIU90411.1"/>
    <property type="molecule type" value="Genomic_DNA"/>
</dbReference>
<keyword evidence="1" id="KW-0732">Signal</keyword>
<reference evidence="2" key="2">
    <citation type="journal article" date="2021" name="PeerJ">
        <title>Extensive microbial diversity within the chicken gut microbiome revealed by metagenomics and culture.</title>
        <authorList>
            <person name="Gilroy R."/>
            <person name="Ravi A."/>
            <person name="Getino M."/>
            <person name="Pursley I."/>
            <person name="Horton D.L."/>
            <person name="Alikhan N.F."/>
            <person name="Baker D."/>
            <person name="Gharbi K."/>
            <person name="Hall N."/>
            <person name="Watson M."/>
            <person name="Adriaenssens E.M."/>
            <person name="Foster-Nyarko E."/>
            <person name="Jarju S."/>
            <person name="Secka A."/>
            <person name="Antonio M."/>
            <person name="Oren A."/>
            <person name="Chaudhuri R.R."/>
            <person name="La Ragione R."/>
            <person name="Hildebrand F."/>
            <person name="Pallen M.J."/>
        </authorList>
    </citation>
    <scope>NUCLEOTIDE SEQUENCE</scope>
    <source>
        <strain evidence="2">ChiHjej12B11-7776</strain>
    </source>
</reference>
<feature type="chain" id="PRO_5038854549" description="Lipoprotein" evidence="1">
    <location>
        <begin position="26"/>
        <end position="138"/>
    </location>
</feature>
<organism evidence="2 3">
    <name type="scientific">Candidatus Fimimonas merdipullorum</name>
    <dbReference type="NCBI Taxonomy" id="2840822"/>
    <lineage>
        <taxon>Bacteria</taxon>
        <taxon>Pseudomonadati</taxon>
        <taxon>Myxococcota</taxon>
        <taxon>Myxococcia</taxon>
        <taxon>Myxococcales</taxon>
        <taxon>Cystobacterineae</taxon>
        <taxon>Myxococcaceae</taxon>
        <taxon>Myxococcaceae incertae sedis</taxon>
        <taxon>Candidatus Fimimonas</taxon>
    </lineage>
</organism>
<evidence type="ECO:0008006" key="4">
    <source>
        <dbReference type="Google" id="ProtNLM"/>
    </source>
</evidence>
<dbReference type="Proteomes" id="UP000886852">
    <property type="component" value="Unassembled WGS sequence"/>
</dbReference>
<evidence type="ECO:0000256" key="1">
    <source>
        <dbReference type="SAM" id="SignalP"/>
    </source>
</evidence>
<name>A0A9D1MW66_9BACT</name>
<sequence>MKKFTKIVCLALVCVFALFALTACAPNSDPDKALASLKENEYTAIKDTLIVPAALTLAGVKGIDVVISGSKVVETDDGTKGEHVTVVYFLTADAANSAWETVQEYAESEKEEDASDWKIKKFGKMIFYGTSAGIRAAM</sequence>
<dbReference type="PROSITE" id="PS51257">
    <property type="entry name" value="PROKAR_LIPOPROTEIN"/>
    <property type="match status" value="1"/>
</dbReference>
<evidence type="ECO:0000313" key="3">
    <source>
        <dbReference type="Proteomes" id="UP000886852"/>
    </source>
</evidence>
<gene>
    <name evidence="2" type="ORF">IAC72_00145</name>
</gene>
<accession>A0A9D1MW66</accession>
<feature type="signal peptide" evidence="1">
    <location>
        <begin position="1"/>
        <end position="25"/>
    </location>
</feature>
<protein>
    <recommendedName>
        <fullName evidence="4">Lipoprotein</fullName>
    </recommendedName>
</protein>
<reference evidence="2" key="1">
    <citation type="submission" date="2020-10" db="EMBL/GenBank/DDBJ databases">
        <authorList>
            <person name="Gilroy R."/>
        </authorList>
    </citation>
    <scope>NUCLEOTIDE SEQUENCE</scope>
    <source>
        <strain evidence="2">ChiHjej12B11-7776</strain>
    </source>
</reference>
<comment type="caution">
    <text evidence="2">The sequence shown here is derived from an EMBL/GenBank/DDBJ whole genome shotgun (WGS) entry which is preliminary data.</text>
</comment>
<dbReference type="AlphaFoldDB" id="A0A9D1MW66"/>
<evidence type="ECO:0000313" key="2">
    <source>
        <dbReference type="EMBL" id="HIU90411.1"/>
    </source>
</evidence>
<proteinExistence type="predicted"/>